<dbReference type="InterPro" id="IPR050463">
    <property type="entry name" value="Gfo/Idh/MocA_oxidrdct_glycsds"/>
</dbReference>
<dbReference type="Proteomes" id="UP000008915">
    <property type="component" value="Chromosome"/>
</dbReference>
<reference evidence="5" key="2">
    <citation type="journal article" date="2010" name="Stand. Genomic Sci.">
        <title>Complete genome sequence of Thermaerobacter marianensis type strain (7p75aT).</title>
        <authorList>
            <person name="Han C."/>
            <person name="Gu W."/>
            <person name="Zhang X."/>
            <person name="Lapidus A."/>
            <person name="Nolan M."/>
            <person name="Copeland A."/>
            <person name="Lucas S."/>
            <person name="Glavina Del Rio T."/>
            <person name="Tice H."/>
            <person name="Cheng J."/>
            <person name="Tapia R."/>
            <person name="Goodwin L."/>
            <person name="Pitluck S."/>
            <person name="Pagani I."/>
            <person name="Ivanova N."/>
            <person name="Mavromatis K."/>
            <person name="Mikhailova N."/>
            <person name="Pati A."/>
            <person name="Chen A."/>
            <person name="Palaniappan K."/>
            <person name="Land M."/>
            <person name="Hauser L."/>
            <person name="Chang Y."/>
            <person name="Jeffries C."/>
            <person name="Schneider S."/>
            <person name="Rohde M."/>
            <person name="Goker M."/>
            <person name="Pukall R."/>
            <person name="Woyke T."/>
            <person name="Bristow J."/>
            <person name="Eisen J."/>
            <person name="Markowitz V."/>
            <person name="Hugenholtz P."/>
            <person name="Kyrpides N."/>
            <person name="Klenk H."/>
            <person name="Detter J."/>
        </authorList>
    </citation>
    <scope>NUCLEOTIDE SEQUENCE [LARGE SCALE GENOMIC DNA]</scope>
    <source>
        <strain evidence="5">ATCC 700841 / DSM 12885 / JCM 10246 / 7p75a</strain>
    </source>
</reference>
<dbReference type="InterPro" id="IPR036291">
    <property type="entry name" value="NAD(P)-bd_dom_sf"/>
</dbReference>
<feature type="domain" description="Gfo/Idh/MocA-like oxidoreductase N-terminal" evidence="2">
    <location>
        <begin position="14"/>
        <end position="141"/>
    </location>
</feature>
<proteinExistence type="predicted"/>
<dbReference type="Gene3D" id="3.40.50.720">
    <property type="entry name" value="NAD(P)-binding Rossmann-like Domain"/>
    <property type="match status" value="1"/>
</dbReference>
<dbReference type="HOGENOM" id="CLU_023194_26_0_9"/>
<dbReference type="Pfam" id="PF01408">
    <property type="entry name" value="GFO_IDH_MocA"/>
    <property type="match status" value="1"/>
</dbReference>
<dbReference type="SUPFAM" id="SSF51735">
    <property type="entry name" value="NAD(P)-binding Rossmann-fold domains"/>
    <property type="match status" value="1"/>
</dbReference>
<evidence type="ECO:0000313" key="4">
    <source>
        <dbReference type="EMBL" id="ADU51977.1"/>
    </source>
</evidence>
<dbReference type="STRING" id="644966.Tmar_1880"/>
<dbReference type="InterPro" id="IPR055170">
    <property type="entry name" value="GFO_IDH_MocA-like_dom"/>
</dbReference>
<sequence length="382" mass="40493">MSAAVAGERAASWRLGLAGAGAFGAFILEALAPLPEVTLAAVAARTPARRQAAIRRWADARRAAGLPAGDVAEVEDARDLCRHPAVDVVAVATPPDLQPEVARAAVAAGKPVFLEKPGALRPADLAEVARLAEERGVPAAMDFVMRASPLLERVRSWYRAGWLGTPERWHVENWAGGELPAGHWFWDPARSGGVMVEHGVHFLDEVTWVLDATPGPAWSRAWPHPCLPGAMARCLAVVEYEGALPGGGGWHLAASFYHAFVRPEGREHQVRELGFRNGWLRIAGWIPERLEGELRLDPDGRKALEGDPLVDVTAGPGDAVRVAARLPDREEAYREMVRAGFRALLAAAAGRGRPLAPLDAGVAALAVARRAVEAAGGAGGAG</sequence>
<keyword evidence="1" id="KW-0560">Oxidoreductase</keyword>
<dbReference type="GO" id="GO:0016491">
    <property type="term" value="F:oxidoreductase activity"/>
    <property type="evidence" value="ECO:0007669"/>
    <property type="project" value="UniProtKB-KW"/>
</dbReference>
<dbReference type="AlphaFoldDB" id="E6SIN3"/>
<dbReference type="PANTHER" id="PTHR43818:SF11">
    <property type="entry name" value="BCDNA.GH03377"/>
    <property type="match status" value="1"/>
</dbReference>
<dbReference type="GO" id="GO:0000166">
    <property type="term" value="F:nucleotide binding"/>
    <property type="evidence" value="ECO:0007669"/>
    <property type="project" value="InterPro"/>
</dbReference>
<dbReference type="Gene3D" id="3.30.360.10">
    <property type="entry name" value="Dihydrodipicolinate Reductase, domain 2"/>
    <property type="match status" value="1"/>
</dbReference>
<evidence type="ECO:0000259" key="2">
    <source>
        <dbReference type="Pfam" id="PF01408"/>
    </source>
</evidence>
<evidence type="ECO:0000259" key="3">
    <source>
        <dbReference type="Pfam" id="PF22725"/>
    </source>
</evidence>
<organism evidence="4 5">
    <name type="scientific">Thermaerobacter marianensis (strain ATCC 700841 / DSM 12885 / JCM 10246 / 7p75a)</name>
    <dbReference type="NCBI Taxonomy" id="644966"/>
    <lineage>
        <taxon>Bacteria</taxon>
        <taxon>Bacillati</taxon>
        <taxon>Bacillota</taxon>
        <taxon>Clostridia</taxon>
        <taxon>Eubacteriales</taxon>
        <taxon>Clostridiales Family XVII. Incertae Sedis</taxon>
        <taxon>Thermaerobacter</taxon>
    </lineage>
</organism>
<dbReference type="KEGG" id="tmr:Tmar_1880"/>
<gene>
    <name evidence="4" type="ordered locus">Tmar_1880</name>
</gene>
<dbReference type="InterPro" id="IPR000683">
    <property type="entry name" value="Gfo/Idh/MocA-like_OxRdtase_N"/>
</dbReference>
<dbReference type="PANTHER" id="PTHR43818">
    <property type="entry name" value="BCDNA.GH03377"/>
    <property type="match status" value="1"/>
</dbReference>
<name>E6SIN3_THEM7</name>
<dbReference type="Pfam" id="PF22725">
    <property type="entry name" value="GFO_IDH_MocA_C3"/>
    <property type="match status" value="1"/>
</dbReference>
<dbReference type="EMBL" id="CP002344">
    <property type="protein sequence ID" value="ADU51977.1"/>
    <property type="molecule type" value="Genomic_DNA"/>
</dbReference>
<keyword evidence="5" id="KW-1185">Reference proteome</keyword>
<dbReference type="eggNOG" id="COG0673">
    <property type="taxonomic scope" value="Bacteria"/>
</dbReference>
<dbReference type="SUPFAM" id="SSF55347">
    <property type="entry name" value="Glyceraldehyde-3-phosphate dehydrogenase-like, C-terminal domain"/>
    <property type="match status" value="1"/>
</dbReference>
<accession>E6SIN3</accession>
<reference evidence="4 5" key="1">
    <citation type="journal article" date="2010" name="Stand. Genomic Sci.">
        <title>Complete genome sequence of Thermaerobacter marianensis type strain (7p75a).</title>
        <authorList>
            <person name="Han C."/>
            <person name="Gu W."/>
            <person name="Zhang X."/>
            <person name="Lapidus A."/>
            <person name="Nolan M."/>
            <person name="Copeland A."/>
            <person name="Lucas S."/>
            <person name="Del Rio T.G."/>
            <person name="Tice H."/>
            <person name="Cheng J.F."/>
            <person name="Tapia R."/>
            <person name="Goodwin L."/>
            <person name="Pitluck S."/>
            <person name="Pagani I."/>
            <person name="Ivanova N."/>
            <person name="Mavromatis K."/>
            <person name="Mikhailova N."/>
            <person name="Pati A."/>
            <person name="Chen A."/>
            <person name="Palaniappan K."/>
            <person name="Land M."/>
            <person name="Hauser L."/>
            <person name="Chang Y.J."/>
            <person name="Jeffries C.D."/>
            <person name="Schneider S."/>
            <person name="Rohde M."/>
            <person name="Goker M."/>
            <person name="Pukall R."/>
            <person name="Woyke T."/>
            <person name="Bristow J."/>
            <person name="Eisen J.A."/>
            <person name="Markowitz V."/>
            <person name="Hugenholtz P."/>
            <person name="Kyrpides N.C."/>
            <person name="Klenk H.P."/>
            <person name="Detter J.C."/>
        </authorList>
    </citation>
    <scope>NUCLEOTIDE SEQUENCE [LARGE SCALE GENOMIC DNA]</scope>
    <source>
        <strain evidence="5">ATCC 700841 / DSM 12885 / JCM 10246 / 7p75a</strain>
    </source>
</reference>
<feature type="domain" description="GFO/IDH/MocA-like oxidoreductase" evidence="3">
    <location>
        <begin position="153"/>
        <end position="214"/>
    </location>
</feature>
<evidence type="ECO:0000313" key="5">
    <source>
        <dbReference type="Proteomes" id="UP000008915"/>
    </source>
</evidence>
<evidence type="ECO:0000256" key="1">
    <source>
        <dbReference type="ARBA" id="ARBA00023002"/>
    </source>
</evidence>
<protein>
    <submittedName>
        <fullName evidence="4">Oxidoreductase domain protein</fullName>
    </submittedName>
</protein>